<sequence length="115" mass="12985">MCKCKLHGALLVENCLETISTQLGWHLISTIRRHVRQDASRSGFSSGKCTEPNDHFISTLNSVFWVNLDGFVLSIFRSYSLQQKSYGNQISFIEVPGKGAINSKEQDLRNFAYVV</sequence>
<evidence type="ECO:0000313" key="1">
    <source>
        <dbReference type="EMBL" id="JAD62910.1"/>
    </source>
</evidence>
<proteinExistence type="predicted"/>
<dbReference type="AlphaFoldDB" id="A0A0A9BNU2"/>
<name>A0A0A9BNU2_ARUDO</name>
<reference evidence="1" key="1">
    <citation type="submission" date="2014-09" db="EMBL/GenBank/DDBJ databases">
        <authorList>
            <person name="Magalhaes I.L.F."/>
            <person name="Oliveira U."/>
            <person name="Santos F.R."/>
            <person name="Vidigal T.H.D.A."/>
            <person name="Brescovit A.D."/>
            <person name="Santos A.J."/>
        </authorList>
    </citation>
    <scope>NUCLEOTIDE SEQUENCE</scope>
    <source>
        <tissue evidence="1">Shoot tissue taken approximately 20 cm above the soil surface</tissue>
    </source>
</reference>
<dbReference type="EMBL" id="GBRH01234985">
    <property type="protein sequence ID" value="JAD62910.1"/>
    <property type="molecule type" value="Transcribed_RNA"/>
</dbReference>
<organism evidence="1">
    <name type="scientific">Arundo donax</name>
    <name type="common">Giant reed</name>
    <name type="synonym">Donax arundinaceus</name>
    <dbReference type="NCBI Taxonomy" id="35708"/>
    <lineage>
        <taxon>Eukaryota</taxon>
        <taxon>Viridiplantae</taxon>
        <taxon>Streptophyta</taxon>
        <taxon>Embryophyta</taxon>
        <taxon>Tracheophyta</taxon>
        <taxon>Spermatophyta</taxon>
        <taxon>Magnoliopsida</taxon>
        <taxon>Liliopsida</taxon>
        <taxon>Poales</taxon>
        <taxon>Poaceae</taxon>
        <taxon>PACMAD clade</taxon>
        <taxon>Arundinoideae</taxon>
        <taxon>Arundineae</taxon>
        <taxon>Arundo</taxon>
    </lineage>
</organism>
<protein>
    <submittedName>
        <fullName evidence="1">Uncharacterized protein</fullName>
    </submittedName>
</protein>
<reference evidence="1" key="2">
    <citation type="journal article" date="2015" name="Data Brief">
        <title>Shoot transcriptome of the giant reed, Arundo donax.</title>
        <authorList>
            <person name="Barrero R.A."/>
            <person name="Guerrero F.D."/>
            <person name="Moolhuijzen P."/>
            <person name="Goolsby J.A."/>
            <person name="Tidwell J."/>
            <person name="Bellgard S.E."/>
            <person name="Bellgard M.I."/>
        </authorList>
    </citation>
    <scope>NUCLEOTIDE SEQUENCE</scope>
    <source>
        <tissue evidence="1">Shoot tissue taken approximately 20 cm above the soil surface</tissue>
    </source>
</reference>
<accession>A0A0A9BNU2</accession>